<keyword evidence="2" id="KW-1185">Reference proteome</keyword>
<organism evidence="1 2">
    <name type="scientific">Stephania japonica</name>
    <dbReference type="NCBI Taxonomy" id="461633"/>
    <lineage>
        <taxon>Eukaryota</taxon>
        <taxon>Viridiplantae</taxon>
        <taxon>Streptophyta</taxon>
        <taxon>Embryophyta</taxon>
        <taxon>Tracheophyta</taxon>
        <taxon>Spermatophyta</taxon>
        <taxon>Magnoliopsida</taxon>
        <taxon>Ranunculales</taxon>
        <taxon>Menispermaceae</taxon>
        <taxon>Menispermoideae</taxon>
        <taxon>Cissampelideae</taxon>
        <taxon>Stephania</taxon>
    </lineage>
</organism>
<evidence type="ECO:0000313" key="2">
    <source>
        <dbReference type="Proteomes" id="UP001417504"/>
    </source>
</evidence>
<protein>
    <submittedName>
        <fullName evidence="1">Uncharacterized protein</fullName>
    </submittedName>
</protein>
<gene>
    <name evidence="1" type="ORF">Sjap_002206</name>
</gene>
<dbReference type="EMBL" id="JBBNAE010000001">
    <property type="protein sequence ID" value="KAK9154726.1"/>
    <property type="molecule type" value="Genomic_DNA"/>
</dbReference>
<accession>A0AAP0KLN9</accession>
<name>A0AAP0KLN9_9MAGN</name>
<sequence>MEENFQQLRDELFAPIDDGALPIDDGVQLTDDGALSIDDGALLTDHPTEKVQDKPTDSSMNEFGNLPILYHPLNIAEHGVNIQRAFAQMRMKLGQLNALPRPNEGLSVVATTTIKALKFEEQN</sequence>
<evidence type="ECO:0000313" key="1">
    <source>
        <dbReference type="EMBL" id="KAK9154726.1"/>
    </source>
</evidence>
<proteinExistence type="predicted"/>
<reference evidence="1 2" key="1">
    <citation type="submission" date="2024-01" db="EMBL/GenBank/DDBJ databases">
        <title>Genome assemblies of Stephania.</title>
        <authorList>
            <person name="Yang L."/>
        </authorList>
    </citation>
    <scope>NUCLEOTIDE SEQUENCE [LARGE SCALE GENOMIC DNA]</scope>
    <source>
        <strain evidence="1">QJT</strain>
        <tissue evidence="1">Leaf</tissue>
    </source>
</reference>
<comment type="caution">
    <text evidence="1">The sequence shown here is derived from an EMBL/GenBank/DDBJ whole genome shotgun (WGS) entry which is preliminary data.</text>
</comment>
<dbReference type="AlphaFoldDB" id="A0AAP0KLN9"/>
<dbReference type="Proteomes" id="UP001417504">
    <property type="component" value="Unassembled WGS sequence"/>
</dbReference>